<gene>
    <name evidence="3" type="ORF">LG34_01345</name>
</gene>
<evidence type="ECO:0000256" key="1">
    <source>
        <dbReference type="SAM" id="MobiDB-lite"/>
    </source>
</evidence>
<reference evidence="3 4" key="1">
    <citation type="submission" date="2014-09" db="EMBL/GenBank/DDBJ databases">
        <title>Butyrate-producing bacteria isolated from human gut.</title>
        <authorList>
            <person name="Zhang Q."/>
            <person name="Zhao L."/>
        </authorList>
    </citation>
    <scope>NUCLEOTIDE SEQUENCE [LARGE SCALE GENOMIC DNA]</scope>
    <source>
        <strain evidence="3 4">21</strain>
    </source>
</reference>
<organism evidence="3 4">
    <name type="scientific">Eubacterium ramulus</name>
    <dbReference type="NCBI Taxonomy" id="39490"/>
    <lineage>
        <taxon>Bacteria</taxon>
        <taxon>Bacillati</taxon>
        <taxon>Bacillota</taxon>
        <taxon>Clostridia</taxon>
        <taxon>Eubacteriales</taxon>
        <taxon>Eubacteriaceae</taxon>
        <taxon>Eubacterium</taxon>
    </lineage>
</organism>
<evidence type="ECO:0000313" key="4">
    <source>
        <dbReference type="Proteomes" id="UP000245288"/>
    </source>
</evidence>
<keyword evidence="4" id="KW-1185">Reference proteome</keyword>
<evidence type="ECO:0000313" key="3">
    <source>
        <dbReference type="EMBL" id="PWE87889.1"/>
    </source>
</evidence>
<keyword evidence="2" id="KW-0472">Membrane</keyword>
<feature type="compositionally biased region" description="Basic and acidic residues" evidence="1">
    <location>
        <begin position="1689"/>
        <end position="1699"/>
    </location>
</feature>
<comment type="caution">
    <text evidence="3">The sequence shown here is derived from an EMBL/GenBank/DDBJ whole genome shotgun (WGS) entry which is preliminary data.</text>
</comment>
<accession>A0A2V1JUU3</accession>
<proteinExistence type="predicted"/>
<feature type="transmembrane region" description="Helical" evidence="2">
    <location>
        <begin position="1708"/>
        <end position="1728"/>
    </location>
</feature>
<keyword evidence="2" id="KW-0812">Transmembrane</keyword>
<feature type="compositionally biased region" description="Polar residues" evidence="1">
    <location>
        <begin position="1670"/>
        <end position="1687"/>
    </location>
</feature>
<name>A0A2V1JUU3_EUBRA</name>
<dbReference type="EMBL" id="JRFU01000011">
    <property type="protein sequence ID" value="PWE87889.1"/>
    <property type="molecule type" value="Genomic_DNA"/>
</dbReference>
<evidence type="ECO:0000256" key="2">
    <source>
        <dbReference type="SAM" id="Phobius"/>
    </source>
</evidence>
<dbReference type="Proteomes" id="UP000245288">
    <property type="component" value="Unassembled WGS sequence"/>
</dbReference>
<evidence type="ECO:0008006" key="5">
    <source>
        <dbReference type="Google" id="ProtNLM"/>
    </source>
</evidence>
<protein>
    <recommendedName>
        <fullName evidence="5">MBG domain-containing protein</fullName>
    </recommendedName>
</protein>
<keyword evidence="2" id="KW-1133">Transmembrane helix</keyword>
<feature type="region of interest" description="Disordered" evidence="1">
    <location>
        <begin position="1637"/>
        <end position="1699"/>
    </location>
</feature>
<sequence length="1735" mass="188911">MVKYGYINLTGKRIYMATRKKGDESMIKKFLSILLAVCVLACFVPMDAYAIVGSVRSETEEVTNNKGTYRNYDVTWIENDHIRLYFVQSSKINFGGGYLVTVPARTKASAKEAYDMVFNKKIYQYPYFVANSEKISVSSRSVTADKNSITVKYEFKPYKQVTSRYQRTYEVTTTYRIVKLDEGKTTGYTTAGMLTEDDADNGRTYGVKADVDVEYKNKDGLAYGDDLNLQFCTKLNGFNKMGHENVSTGASVYMSNATGNSESGYQHSESAVVADLLHVKTSFGWYHSPNSGYGSSGEGITELFTKGYSWANPFVATSSLYTGYVTGHDGTGDYTDSLPEYFSATKSGDVTLELNLNLMGKEISYQHSNMLWGYRDLYTEKDDTFTPNDTITVSQSARHLGIYKNKDGYQAVPASSESELDANAKTYGTKIAAIRGNFHEENDRYVFTNGVAALSKSITAVWTGAGGSFSVGKDGSFETSNVNLNTPTFKFYQPKDAAQKNLTIASGENGLIVTMDPNSNDAMMTTNIPGTEISVEKANVKVDGNISFEGNAEFQIFRGAEFTMQELGYGYQGKDFKVNGIRATGKIDTTEMLGLDMASLEGEIDTFQPRYHFTMELNVFDLFESEAELELKRSNLTGSLMPNKLYFYAGSSVAKVPLVPPVVVANITGAGGGFNNLADSLNGDFFAIPPLNLSITGKGEILNTLEGKATYTFGPAYFKLESDEVKIFKKLNLIDDFTIEEGVQGETRNYKGTDYTGLKAFGAASVHASVPQNSKVIRASGDLSASVFSGMNSYKNPTSVYVNADMNGGVKGSLHAPSGWPLIGGVKLGSTSFDFFLGASTVVPVRGTNFNGAVNSAFKNFKIYGGAKKEADWGIASYRLWYIFPENDAGIKTVGFWKDLPEWKWEDHKPEGYSAEYNENDAVAVMDANMDMLGANVTSVADVALQNAVSTNSVYSKNIELTGNEGQSLSKDATVVMMVTPADGTDMQAFAESLTVSKGGSNLALTLPSYNEEDEITNESEINVFATQNAAGKDCVLVGLGKNASVGDQWTVTSDVAEFNLNLNASMPFDSLSASLNGQTVSGKVENPDADAKYVLATYFGEESGKGQYAIEYQDITDPANISAQIPNRGTMVATGDYYVTVSLLSKNEIMIENEDGSTEKDEVLLPVDTVALGQIHYQNTAQPEAPATAAIQPIGNEIMEGSWSEVANADGYRVTIYQEKGGSFVDTGKNYSYDAADIKDSKIDGVSYDTATGTFTLDMALTVNGDAIDENQNTSGNTTTSDLKAGQNYKIGVQAYNYLTDETGEKIANAFVYSEETKSNDAVLPKYTPLTLKAEMETSRGSGNYTSHDVTEENGVFSCVAGAGNNNRWYLQVTNQENENVTYTLTRMDTDQVIDAAYDGYWNIDNTDITGSVMFRIDAAVNKGTYTDITTKYLLVEKDDTAPMLSLDQTVVYANKDTGDYTITGMTEPNGTVCLDDVDWEGNLKQVATADENGRFSYSGQLDLTYNQMVMDEEGMPVYDENGNPVIQTIRTENGMFLLLVAEDANGNRSTAESVVVTLEDHDWEADYTVDQKPTCEDEGMKSIHCKTCSAVKDEQTIPAAGHSWGVGVITIKPTAEKTGIRTYLCERCGATKTEEVDKISVPGESKPDTSDKPSGSDGTKPENVDKISGSNETKAENVNKTSASGKTEADKKTAGEAVRTDDNARMMLWITILILSTGTGAITITVRRKTKRK</sequence>